<keyword evidence="5" id="KW-0479">Metal-binding</keyword>
<keyword evidence="6" id="KW-0378">Hydrolase</keyword>
<evidence type="ECO:0000313" key="12">
    <source>
        <dbReference type="Proteomes" id="UP000829291"/>
    </source>
</evidence>
<keyword evidence="4 10" id="KW-0812">Transmembrane</keyword>
<evidence type="ECO:0000256" key="6">
    <source>
        <dbReference type="ARBA" id="ARBA00022801"/>
    </source>
</evidence>
<reference evidence="13" key="1">
    <citation type="submission" date="2025-08" db="UniProtKB">
        <authorList>
            <consortium name="RefSeq"/>
        </authorList>
    </citation>
    <scope>IDENTIFICATION</scope>
    <source>
        <tissue evidence="13">Thorax and Abdomen</tissue>
    </source>
</reference>
<protein>
    <submittedName>
        <fullName evidence="13">Metallophosphoesterase 1 isoform X3</fullName>
    </submittedName>
</protein>
<evidence type="ECO:0000259" key="11">
    <source>
        <dbReference type="Pfam" id="PF00149"/>
    </source>
</evidence>
<keyword evidence="9" id="KW-0464">Manganese</keyword>
<dbReference type="PANTHER" id="PTHR13315">
    <property type="entry name" value="METALLO PHOSPHOESTERASE RELATED"/>
    <property type="match status" value="1"/>
</dbReference>
<dbReference type="Gene3D" id="3.60.21.10">
    <property type="match status" value="1"/>
</dbReference>
<dbReference type="GeneID" id="107222365"/>
<keyword evidence="12" id="KW-1185">Reference proteome</keyword>
<keyword evidence="8 10" id="KW-0472">Membrane</keyword>
<evidence type="ECO:0000256" key="9">
    <source>
        <dbReference type="ARBA" id="ARBA00023211"/>
    </source>
</evidence>
<dbReference type="InterPro" id="IPR029052">
    <property type="entry name" value="Metallo-depent_PP-like"/>
</dbReference>
<evidence type="ECO:0000313" key="13">
    <source>
        <dbReference type="RefSeq" id="XP_046596664.1"/>
    </source>
</evidence>
<comment type="subcellular location">
    <subcellularLocation>
        <location evidence="2">Membrane</location>
        <topology evidence="2">Multi-pass membrane protein</topology>
    </subcellularLocation>
</comment>
<evidence type="ECO:0000256" key="1">
    <source>
        <dbReference type="ARBA" id="ARBA00001936"/>
    </source>
</evidence>
<evidence type="ECO:0000256" key="3">
    <source>
        <dbReference type="ARBA" id="ARBA00008895"/>
    </source>
</evidence>
<dbReference type="InterPro" id="IPR033308">
    <property type="entry name" value="PGAP5/Cdc1/Ted1"/>
</dbReference>
<dbReference type="RefSeq" id="XP_046596664.1">
    <property type="nucleotide sequence ID" value="XM_046740708.1"/>
</dbReference>
<organism evidence="12 13">
    <name type="scientific">Neodiprion lecontei</name>
    <name type="common">Redheaded pine sawfly</name>
    <dbReference type="NCBI Taxonomy" id="441921"/>
    <lineage>
        <taxon>Eukaryota</taxon>
        <taxon>Metazoa</taxon>
        <taxon>Ecdysozoa</taxon>
        <taxon>Arthropoda</taxon>
        <taxon>Hexapoda</taxon>
        <taxon>Insecta</taxon>
        <taxon>Pterygota</taxon>
        <taxon>Neoptera</taxon>
        <taxon>Endopterygota</taxon>
        <taxon>Hymenoptera</taxon>
        <taxon>Tenthredinoidea</taxon>
        <taxon>Diprionidae</taxon>
        <taxon>Diprioninae</taxon>
        <taxon>Neodiprion</taxon>
    </lineage>
</organism>
<evidence type="ECO:0000256" key="5">
    <source>
        <dbReference type="ARBA" id="ARBA00022723"/>
    </source>
</evidence>
<evidence type="ECO:0000256" key="8">
    <source>
        <dbReference type="ARBA" id="ARBA00023136"/>
    </source>
</evidence>
<evidence type="ECO:0000256" key="7">
    <source>
        <dbReference type="ARBA" id="ARBA00022989"/>
    </source>
</evidence>
<comment type="cofactor">
    <cofactor evidence="1">
        <name>Mn(2+)</name>
        <dbReference type="ChEBI" id="CHEBI:29035"/>
    </cofactor>
</comment>
<evidence type="ECO:0000256" key="10">
    <source>
        <dbReference type="SAM" id="Phobius"/>
    </source>
</evidence>
<proteinExistence type="inferred from homology"/>
<keyword evidence="7 10" id="KW-1133">Transmembrane helix</keyword>
<dbReference type="InterPro" id="IPR004843">
    <property type="entry name" value="Calcineurin-like_PHP"/>
</dbReference>
<dbReference type="PANTHER" id="PTHR13315:SF0">
    <property type="entry name" value="METALLOPHOSPHOESTERASE 1"/>
    <property type="match status" value="1"/>
</dbReference>
<evidence type="ECO:0000256" key="4">
    <source>
        <dbReference type="ARBA" id="ARBA00022692"/>
    </source>
</evidence>
<dbReference type="Pfam" id="PF00149">
    <property type="entry name" value="Metallophos"/>
    <property type="match status" value="1"/>
</dbReference>
<gene>
    <name evidence="13" type="primary">LOC107222365</name>
</gene>
<name>A0ABM3G8U4_NEOLC</name>
<evidence type="ECO:0000256" key="2">
    <source>
        <dbReference type="ARBA" id="ARBA00004141"/>
    </source>
</evidence>
<feature type="transmembrane region" description="Helical" evidence="10">
    <location>
        <begin position="28"/>
        <end position="47"/>
    </location>
</feature>
<dbReference type="Proteomes" id="UP000829291">
    <property type="component" value="Chromosome 5"/>
</dbReference>
<comment type="similarity">
    <text evidence="3">Belongs to the metallophosphoesterase superfamily. MPPE1 family.</text>
</comment>
<dbReference type="SUPFAM" id="SSF56300">
    <property type="entry name" value="Metallo-dependent phosphatases"/>
    <property type="match status" value="1"/>
</dbReference>
<sequence>MENWKESVFLRYSFFVGNERDRVGRTSLVLMGHISILVQPLGIYAIVGIKLATRLLYYYTSVVMKEIERLPDECGWPDLDAQKADPAILLNNAEERPVKVMFLSDTHLLGSRNGHWFDKLKREWQMYRAFQTAMTIHKPELVFILGDIFDEGLWCSSAEFDRYVARFNSLFYIPQNTQLYVVAGNHDMGFHYSTLNLSGAVFELSVMAWLRFGFVNAMNAPSVKRVSVRGNHFVLMNSMALEGDGCFLCKPTEMALNRIAKQLKCTKGIGSSCKSKDILKQYSKPILLQHYPMYRESDEICHEVDEAPANIKSEKFRERWECLSKEASEQVPFRHNGTETYSQWSHASWLQANSPRKYPRIHRSVFQLAQQKQSVVFTRCIHAEQLLGIKVLHACRNDGHRNIYNRFYCSIPLPRAQS</sequence>
<feature type="domain" description="Calcineurin-like phosphoesterase" evidence="11">
    <location>
        <begin position="99"/>
        <end position="218"/>
    </location>
</feature>
<accession>A0ABM3G8U4</accession>